<evidence type="ECO:0000313" key="15">
    <source>
        <dbReference type="Proteomes" id="UP000015101"/>
    </source>
</evidence>
<evidence type="ECO:0000256" key="1">
    <source>
        <dbReference type="ARBA" id="ARBA00008136"/>
    </source>
</evidence>
<dbReference type="InParanoid" id="T1ES97"/>
<feature type="region of interest" description="Disordered" evidence="12">
    <location>
        <begin position="145"/>
        <end position="221"/>
    </location>
</feature>
<reference evidence="14" key="3">
    <citation type="submission" date="2015-06" db="UniProtKB">
        <authorList>
            <consortium name="EnsemblMetazoa"/>
        </authorList>
    </citation>
    <scope>IDENTIFICATION</scope>
</reference>
<dbReference type="InterPro" id="IPR003738">
    <property type="entry name" value="SRAP"/>
</dbReference>
<dbReference type="EMBL" id="AMQM01001041">
    <property type="status" value="NOT_ANNOTATED_CDS"/>
    <property type="molecule type" value="Genomic_DNA"/>
</dbReference>
<name>T1ES97_HELRO</name>
<dbReference type="FunCoup" id="T1ES97">
    <property type="interactions" value="733"/>
</dbReference>
<dbReference type="InterPro" id="IPR036590">
    <property type="entry name" value="SRAP-like"/>
</dbReference>
<dbReference type="STRING" id="6412.T1ES97"/>
<evidence type="ECO:0000256" key="11">
    <source>
        <dbReference type="ARBA" id="ARBA00031130"/>
    </source>
</evidence>
<evidence type="ECO:0000256" key="4">
    <source>
        <dbReference type="ARBA" id="ARBA00022763"/>
    </source>
</evidence>
<dbReference type="PANTHER" id="PTHR13604">
    <property type="entry name" value="DC12-RELATED"/>
    <property type="match status" value="1"/>
</dbReference>
<dbReference type="PANTHER" id="PTHR13604:SF0">
    <property type="entry name" value="ABASIC SITE PROCESSING PROTEIN HMCES"/>
    <property type="match status" value="1"/>
</dbReference>
<keyword evidence="3" id="KW-0645">Protease</keyword>
<dbReference type="SUPFAM" id="SSF143081">
    <property type="entry name" value="BB1717-like"/>
    <property type="match status" value="1"/>
</dbReference>
<proteinExistence type="inferred from homology"/>
<evidence type="ECO:0000313" key="14">
    <source>
        <dbReference type="EnsemblMetazoa" id="HelroP162131"/>
    </source>
</evidence>
<dbReference type="Proteomes" id="UP000015101">
    <property type="component" value="Unassembled WGS sequence"/>
</dbReference>
<keyword evidence="15" id="KW-1185">Reference proteome</keyword>
<evidence type="ECO:0000256" key="9">
    <source>
        <dbReference type="ARBA" id="ARBA00030390"/>
    </source>
</evidence>
<dbReference type="EnsemblMetazoa" id="HelroT162131">
    <property type="protein sequence ID" value="HelroP162131"/>
    <property type="gene ID" value="HelroG162131"/>
</dbReference>
<dbReference type="CTD" id="20199447"/>
<accession>T1ES97</accession>
<dbReference type="RefSeq" id="XP_009022671.1">
    <property type="nucleotide sequence ID" value="XM_009024423.1"/>
</dbReference>
<keyword evidence="7" id="KW-0238">DNA-binding</keyword>
<reference evidence="13 15" key="2">
    <citation type="journal article" date="2013" name="Nature">
        <title>Insights into bilaterian evolution from three spiralian genomes.</title>
        <authorList>
            <person name="Simakov O."/>
            <person name="Marletaz F."/>
            <person name="Cho S.J."/>
            <person name="Edsinger-Gonzales E."/>
            <person name="Havlak P."/>
            <person name="Hellsten U."/>
            <person name="Kuo D.H."/>
            <person name="Larsson T."/>
            <person name="Lv J."/>
            <person name="Arendt D."/>
            <person name="Savage R."/>
            <person name="Osoegawa K."/>
            <person name="de Jong P."/>
            <person name="Grimwood J."/>
            <person name="Chapman J.A."/>
            <person name="Shapiro H."/>
            <person name="Aerts A."/>
            <person name="Otillar R.P."/>
            <person name="Terry A.Y."/>
            <person name="Boore J.L."/>
            <person name="Grigoriev I.V."/>
            <person name="Lindberg D.R."/>
            <person name="Seaver E.C."/>
            <person name="Weisblat D.A."/>
            <person name="Putnam N.H."/>
            <person name="Rokhsar D.S."/>
        </authorList>
    </citation>
    <scope>NUCLEOTIDE SEQUENCE</scope>
</reference>
<dbReference type="Gene3D" id="3.90.1680.10">
    <property type="entry name" value="SOS response associated peptidase-like"/>
    <property type="match status" value="1"/>
</dbReference>
<dbReference type="Pfam" id="PF02586">
    <property type="entry name" value="SRAP"/>
    <property type="match status" value="1"/>
</dbReference>
<dbReference type="HOGENOM" id="CLU_1251868_0_0_1"/>
<dbReference type="KEGG" id="hro:HELRODRAFT_162131"/>
<dbReference type="OMA" id="AHEDYQF"/>
<dbReference type="GeneID" id="20199447"/>
<dbReference type="EMBL" id="KB097143">
    <property type="protein sequence ID" value="ESN98679.1"/>
    <property type="molecule type" value="Genomic_DNA"/>
</dbReference>
<dbReference type="GO" id="GO:0016829">
    <property type="term" value="F:lyase activity"/>
    <property type="evidence" value="ECO:0007669"/>
    <property type="project" value="UniProtKB-KW"/>
</dbReference>
<dbReference type="GO" id="GO:0003697">
    <property type="term" value="F:single-stranded DNA binding"/>
    <property type="evidence" value="ECO:0007669"/>
    <property type="project" value="InterPro"/>
</dbReference>
<dbReference type="AlphaFoldDB" id="T1ES97"/>
<dbReference type="eggNOG" id="KOG2618">
    <property type="taxonomic scope" value="Eukaryota"/>
</dbReference>
<protein>
    <recommendedName>
        <fullName evidence="2">Abasic site processing protein HMCES</fullName>
    </recommendedName>
    <alternativeName>
        <fullName evidence="9">Embryonic stem cell-specific 5-hydroxymethylcytosine-binding protein</fullName>
    </alternativeName>
    <alternativeName>
        <fullName evidence="10">Peptidase HMCES</fullName>
    </alternativeName>
    <alternativeName>
        <fullName evidence="11">SRAP domain-containing protein 1</fullName>
    </alternativeName>
</protein>
<evidence type="ECO:0000256" key="7">
    <source>
        <dbReference type="ARBA" id="ARBA00023125"/>
    </source>
</evidence>
<dbReference type="GO" id="GO:0106300">
    <property type="term" value="P:protein-DNA covalent cross-linking repair"/>
    <property type="evidence" value="ECO:0007669"/>
    <property type="project" value="InterPro"/>
</dbReference>
<evidence type="ECO:0000256" key="3">
    <source>
        <dbReference type="ARBA" id="ARBA00022670"/>
    </source>
</evidence>
<gene>
    <name evidence="14" type="primary">20199447</name>
    <name evidence="13" type="ORF">HELRODRAFT_162131</name>
</gene>
<reference evidence="15" key="1">
    <citation type="submission" date="2012-12" db="EMBL/GenBank/DDBJ databases">
        <authorList>
            <person name="Hellsten U."/>
            <person name="Grimwood J."/>
            <person name="Chapman J.A."/>
            <person name="Shapiro H."/>
            <person name="Aerts A."/>
            <person name="Otillar R.P."/>
            <person name="Terry A.Y."/>
            <person name="Boore J.L."/>
            <person name="Simakov O."/>
            <person name="Marletaz F."/>
            <person name="Cho S.-J."/>
            <person name="Edsinger-Gonzales E."/>
            <person name="Havlak P."/>
            <person name="Kuo D.-H."/>
            <person name="Larsson T."/>
            <person name="Lv J."/>
            <person name="Arendt D."/>
            <person name="Savage R."/>
            <person name="Osoegawa K."/>
            <person name="de Jong P."/>
            <person name="Lindberg D.R."/>
            <person name="Seaver E.C."/>
            <person name="Weisblat D.A."/>
            <person name="Putnam N.H."/>
            <person name="Grigoriev I.V."/>
            <person name="Rokhsar D.S."/>
        </authorList>
    </citation>
    <scope>NUCLEOTIDE SEQUENCE</scope>
</reference>
<sequence>MSAIKEEQSSDPVKIYDSISEHTVHNKERIDMKDAGSVKLLTMAGLFDSYKCSKTNGIVYAYMVITVAAHEDYQFIHDRMPAILDGDEIIQWLDYEKYPAEQIASLLRPTRRILCHRVSMCVNKTTENSVKCVLAIDPNAIEEESPTKKMTPLKNVKESLNIKKQSRTPNKSTSKMKTPKDEKAANQPVKRNILQAWLETANDKKKPKLELEETPKANEMK</sequence>
<dbReference type="GO" id="GO:0008233">
    <property type="term" value="F:peptidase activity"/>
    <property type="evidence" value="ECO:0007669"/>
    <property type="project" value="UniProtKB-KW"/>
</dbReference>
<evidence type="ECO:0000313" key="13">
    <source>
        <dbReference type="EMBL" id="ESN98679.1"/>
    </source>
</evidence>
<evidence type="ECO:0000256" key="2">
    <source>
        <dbReference type="ARBA" id="ARBA00015888"/>
    </source>
</evidence>
<comment type="similarity">
    <text evidence="1">Belongs to the SOS response-associated peptidase family.</text>
</comment>
<evidence type="ECO:0000256" key="6">
    <source>
        <dbReference type="ARBA" id="ARBA00023124"/>
    </source>
</evidence>
<evidence type="ECO:0000256" key="10">
    <source>
        <dbReference type="ARBA" id="ARBA00030898"/>
    </source>
</evidence>
<keyword evidence="6" id="KW-0190">Covalent protein-DNA linkage</keyword>
<keyword evidence="4" id="KW-0227">DNA damage</keyword>
<keyword evidence="8" id="KW-0456">Lyase</keyword>
<organism evidence="14 15">
    <name type="scientific">Helobdella robusta</name>
    <name type="common">Californian leech</name>
    <dbReference type="NCBI Taxonomy" id="6412"/>
    <lineage>
        <taxon>Eukaryota</taxon>
        <taxon>Metazoa</taxon>
        <taxon>Spiralia</taxon>
        <taxon>Lophotrochozoa</taxon>
        <taxon>Annelida</taxon>
        <taxon>Clitellata</taxon>
        <taxon>Hirudinea</taxon>
        <taxon>Rhynchobdellida</taxon>
        <taxon>Glossiphoniidae</taxon>
        <taxon>Helobdella</taxon>
    </lineage>
</organism>
<feature type="compositionally biased region" description="Basic and acidic residues" evidence="12">
    <location>
        <begin position="201"/>
        <end position="221"/>
    </location>
</feature>
<evidence type="ECO:0000256" key="5">
    <source>
        <dbReference type="ARBA" id="ARBA00022801"/>
    </source>
</evidence>
<keyword evidence="5" id="KW-0378">Hydrolase</keyword>
<evidence type="ECO:0000256" key="8">
    <source>
        <dbReference type="ARBA" id="ARBA00023239"/>
    </source>
</evidence>
<evidence type="ECO:0000256" key="12">
    <source>
        <dbReference type="SAM" id="MobiDB-lite"/>
    </source>
</evidence>
<feature type="compositionally biased region" description="Polar residues" evidence="12">
    <location>
        <begin position="167"/>
        <end position="176"/>
    </location>
</feature>
<dbReference type="GO" id="GO:0006508">
    <property type="term" value="P:proteolysis"/>
    <property type="evidence" value="ECO:0007669"/>
    <property type="project" value="UniProtKB-KW"/>
</dbReference>
<dbReference type="OrthoDB" id="2111841at2759"/>